<organism evidence="2 3">
    <name type="scientific">Sulfobacillus thermotolerans</name>
    <dbReference type="NCBI Taxonomy" id="338644"/>
    <lineage>
        <taxon>Bacteria</taxon>
        <taxon>Bacillati</taxon>
        <taxon>Bacillota</taxon>
        <taxon>Clostridia</taxon>
        <taxon>Eubacteriales</taxon>
        <taxon>Clostridiales Family XVII. Incertae Sedis</taxon>
        <taxon>Sulfobacillus</taxon>
    </lineage>
</organism>
<proteinExistence type="predicted"/>
<dbReference type="PROSITE" id="PS50931">
    <property type="entry name" value="HTH_LYSR"/>
    <property type="match status" value="1"/>
</dbReference>
<dbReference type="InterPro" id="IPR036388">
    <property type="entry name" value="WH-like_DNA-bd_sf"/>
</dbReference>
<dbReference type="InterPro" id="IPR000847">
    <property type="entry name" value="LysR_HTH_N"/>
</dbReference>
<dbReference type="Proteomes" id="UP000325292">
    <property type="component" value="Chromosome"/>
</dbReference>
<evidence type="ECO:0000313" key="3">
    <source>
        <dbReference type="Proteomes" id="UP000325292"/>
    </source>
</evidence>
<name>A0ABN5H033_9FIRM</name>
<sequence length="146" mass="16190">MTVKDVHATMDASFPEMDLFDLHLLVLLAEGHSLAGASRQLNLSPSALSPRLSRLCQRMNLPLQKTSLNLLTGSFRLIVRSLNGFPRQSAVARVRPLTVSHILDKRCDLHNRRWGCPRDLGVALVQDLFNGLFSHPQFDLGIGAPL</sequence>
<gene>
    <name evidence="2" type="ORF">BXT84_04170</name>
</gene>
<dbReference type="Pfam" id="PF00126">
    <property type="entry name" value="HTH_1"/>
    <property type="match status" value="1"/>
</dbReference>
<protein>
    <recommendedName>
        <fullName evidence="1">HTH lysR-type domain-containing protein</fullName>
    </recommendedName>
</protein>
<evidence type="ECO:0000313" key="2">
    <source>
        <dbReference type="EMBL" id="AUW93249.1"/>
    </source>
</evidence>
<dbReference type="EMBL" id="CP019454">
    <property type="protein sequence ID" value="AUW93249.1"/>
    <property type="molecule type" value="Genomic_DNA"/>
</dbReference>
<dbReference type="Gene3D" id="1.10.10.10">
    <property type="entry name" value="Winged helix-like DNA-binding domain superfamily/Winged helix DNA-binding domain"/>
    <property type="match status" value="1"/>
</dbReference>
<keyword evidence="3" id="KW-1185">Reference proteome</keyword>
<dbReference type="InterPro" id="IPR036390">
    <property type="entry name" value="WH_DNA-bd_sf"/>
</dbReference>
<reference evidence="2 3" key="1">
    <citation type="journal article" date="2019" name="Sci. Rep.">
        <title>Sulfobacillus thermotolerans: new insights into resistance and metabolic capacities of acidophilic chemolithotrophs.</title>
        <authorList>
            <person name="Panyushkina A.E."/>
            <person name="Babenko V.V."/>
            <person name="Nikitina A.S."/>
            <person name="Selezneva O.V."/>
            <person name="Tsaplina I.A."/>
            <person name="Letarova M.A."/>
            <person name="Kostryukova E.S."/>
            <person name="Letarov A.V."/>
        </authorList>
    </citation>
    <scope>NUCLEOTIDE SEQUENCE [LARGE SCALE GENOMIC DNA]</scope>
    <source>
        <strain evidence="2 3">Kr1</strain>
    </source>
</reference>
<dbReference type="SUPFAM" id="SSF46785">
    <property type="entry name" value="Winged helix' DNA-binding domain"/>
    <property type="match status" value="1"/>
</dbReference>
<feature type="domain" description="HTH lysR-type" evidence="1">
    <location>
        <begin position="17"/>
        <end position="55"/>
    </location>
</feature>
<evidence type="ECO:0000259" key="1">
    <source>
        <dbReference type="PROSITE" id="PS50931"/>
    </source>
</evidence>
<accession>A0ABN5H033</accession>